<reference evidence="1" key="1">
    <citation type="submission" date="2012-04" db="EMBL/GenBank/DDBJ databases">
        <title>The Genome Sequence of Loa loa.</title>
        <authorList>
            <consortium name="The Broad Institute Genome Sequencing Platform"/>
            <consortium name="Broad Institute Genome Sequencing Center for Infectious Disease"/>
            <person name="Nutman T.B."/>
            <person name="Fink D.L."/>
            <person name="Russ C."/>
            <person name="Young S."/>
            <person name="Zeng Q."/>
            <person name="Gargeya S."/>
            <person name="Alvarado L."/>
            <person name="Berlin A."/>
            <person name="Chapman S.B."/>
            <person name="Chen Z."/>
            <person name="Freedman E."/>
            <person name="Gellesch M."/>
            <person name="Goldberg J."/>
            <person name="Griggs A."/>
            <person name="Gujja S."/>
            <person name="Heilman E.R."/>
            <person name="Heiman D."/>
            <person name="Howarth C."/>
            <person name="Mehta T."/>
            <person name="Neiman D."/>
            <person name="Pearson M."/>
            <person name="Roberts A."/>
            <person name="Saif S."/>
            <person name="Shea T."/>
            <person name="Shenoy N."/>
            <person name="Sisk P."/>
            <person name="Stolte C."/>
            <person name="Sykes S."/>
            <person name="White J."/>
            <person name="Yandava C."/>
            <person name="Haas B."/>
            <person name="Henn M.R."/>
            <person name="Nusbaum C."/>
            <person name="Birren B."/>
        </authorList>
    </citation>
    <scope>NUCLEOTIDE SEQUENCE [LARGE SCALE GENOMIC DNA]</scope>
</reference>
<dbReference type="KEGG" id="loa:LOAG_01008"/>
<gene>
    <name evidence="1" type="ORF">LOAG_01008</name>
</gene>
<proteinExistence type="predicted"/>
<dbReference type="EMBL" id="JH712121">
    <property type="protein sequence ID" value="EFO27477.1"/>
    <property type="molecule type" value="Genomic_DNA"/>
</dbReference>
<accession>A0A1S0UAP6</accession>
<protein>
    <submittedName>
        <fullName evidence="1">Uncharacterized protein</fullName>
    </submittedName>
</protein>
<dbReference type="GeneID" id="9938377"/>
<name>A0A1S0UAP6_LOALO</name>
<dbReference type="InParanoid" id="A0A1S0UAP6"/>
<organism evidence="1">
    <name type="scientific">Loa loa</name>
    <name type="common">Eye worm</name>
    <name type="synonym">Filaria loa</name>
    <dbReference type="NCBI Taxonomy" id="7209"/>
    <lineage>
        <taxon>Eukaryota</taxon>
        <taxon>Metazoa</taxon>
        <taxon>Ecdysozoa</taxon>
        <taxon>Nematoda</taxon>
        <taxon>Chromadorea</taxon>
        <taxon>Rhabditida</taxon>
        <taxon>Spirurina</taxon>
        <taxon>Spiruromorpha</taxon>
        <taxon>Filarioidea</taxon>
        <taxon>Onchocercidae</taxon>
        <taxon>Loa</taxon>
    </lineage>
</organism>
<sequence length="103" mass="11712">MAGGRTVFGHYLTGREEINSKLCYSMLGWLFICLDISVYKERIYRCFAEPVSSYQLMTYGAVAVTGFLHAVEWSNSFCHRSALQLCNLNEMGMIVIRQGKTKV</sequence>
<dbReference type="RefSeq" id="XP_003136596.1">
    <property type="nucleotide sequence ID" value="XM_003136548.1"/>
</dbReference>
<dbReference type="AlphaFoldDB" id="A0A1S0UAP6"/>
<evidence type="ECO:0000313" key="1">
    <source>
        <dbReference type="EMBL" id="EFO27477.1"/>
    </source>
</evidence>
<dbReference type="CTD" id="9938377"/>